<dbReference type="EMBL" id="SMFK01000014">
    <property type="protein sequence ID" value="TDD94715.1"/>
    <property type="molecule type" value="Genomic_DNA"/>
</dbReference>
<proteinExistence type="predicted"/>
<dbReference type="Gene3D" id="3.30.360.10">
    <property type="entry name" value="Dihydrodipicolinate Reductase, domain 2"/>
    <property type="match status" value="1"/>
</dbReference>
<organism evidence="3 4">
    <name type="scientific">Flavobacterium cellulosilyticum</name>
    <dbReference type="NCBI Taxonomy" id="2541731"/>
    <lineage>
        <taxon>Bacteria</taxon>
        <taxon>Pseudomonadati</taxon>
        <taxon>Bacteroidota</taxon>
        <taxon>Flavobacteriia</taxon>
        <taxon>Flavobacteriales</taxon>
        <taxon>Flavobacteriaceae</taxon>
        <taxon>Flavobacterium</taxon>
    </lineage>
</organism>
<accession>A0A4R5C6M6</accession>
<name>A0A4R5C6M6_9FLAO</name>
<sequence>MRKLKLGMIGGGTGAFIGDAHRRASRICNDFELVGGVFAVDYEKSKQFALNEGLSLSRCYESIDALITGELVLPVENRIEIVSIVTPNAFHYPFAKSLLSAGFHVVCEKPMTITVEQAEELEELVASNKLTFALTHTYTGYPMIRQMKGLIEQGALGTIQRVDAKYYQGWINSIIHETESQITGVWRLDPKYTGVSSCMADIGVHAFNLIEYTTGLKVKEVLSDLSPVKEGIRLDLDGTVLIRLGENLKGVIRASQVCAGEENNLTIAVYGSKASLKWSQENPNYLYLLSDTEPTKIYKPAHSYNNPSAEDSHSLPAGHPEGLYEALANIYKGVAKSVRGETFRYGEFPTVHDGVRGMRFIYAVVESNEKGNSWVQI</sequence>
<dbReference type="OrthoDB" id="9815825at2"/>
<dbReference type="SUPFAM" id="SSF51735">
    <property type="entry name" value="NAD(P)-binding Rossmann-fold domains"/>
    <property type="match status" value="1"/>
</dbReference>
<evidence type="ECO:0000259" key="2">
    <source>
        <dbReference type="Pfam" id="PF22725"/>
    </source>
</evidence>
<dbReference type="InterPro" id="IPR036291">
    <property type="entry name" value="NAD(P)-bd_dom_sf"/>
</dbReference>
<dbReference type="InterPro" id="IPR055170">
    <property type="entry name" value="GFO_IDH_MocA-like_dom"/>
</dbReference>
<dbReference type="SUPFAM" id="SSF55347">
    <property type="entry name" value="Glyceraldehyde-3-phosphate dehydrogenase-like, C-terminal domain"/>
    <property type="match status" value="1"/>
</dbReference>
<dbReference type="Pfam" id="PF01408">
    <property type="entry name" value="GFO_IDH_MocA"/>
    <property type="match status" value="1"/>
</dbReference>
<feature type="domain" description="Gfo/Idh/MocA-like oxidoreductase N-terminal" evidence="1">
    <location>
        <begin position="5"/>
        <end position="134"/>
    </location>
</feature>
<protein>
    <submittedName>
        <fullName evidence="3">Gfo/Idh/MocA family oxidoreductase</fullName>
    </submittedName>
</protein>
<evidence type="ECO:0000259" key="1">
    <source>
        <dbReference type="Pfam" id="PF01408"/>
    </source>
</evidence>
<dbReference type="GO" id="GO:0000166">
    <property type="term" value="F:nucleotide binding"/>
    <property type="evidence" value="ECO:0007669"/>
    <property type="project" value="InterPro"/>
</dbReference>
<comment type="caution">
    <text evidence="3">The sequence shown here is derived from an EMBL/GenBank/DDBJ whole genome shotgun (WGS) entry which is preliminary data.</text>
</comment>
<dbReference type="PANTHER" id="PTHR43708">
    <property type="entry name" value="CONSERVED EXPRESSED OXIDOREDUCTASE (EUROFUNG)"/>
    <property type="match status" value="1"/>
</dbReference>
<dbReference type="PANTHER" id="PTHR43708:SF3">
    <property type="entry name" value="OXIDOREDUCTASE"/>
    <property type="match status" value="1"/>
</dbReference>
<dbReference type="Gene3D" id="3.40.50.720">
    <property type="entry name" value="NAD(P)-binding Rossmann-like Domain"/>
    <property type="match status" value="1"/>
</dbReference>
<reference evidence="3 4" key="1">
    <citation type="submission" date="2019-03" db="EMBL/GenBank/DDBJ databases">
        <title>Flavobacterium AR-3-4 sp. nov. isolated from arctic soil.</title>
        <authorList>
            <person name="Chaudhary D.K."/>
        </authorList>
    </citation>
    <scope>NUCLEOTIDE SEQUENCE [LARGE SCALE GENOMIC DNA]</scope>
    <source>
        <strain evidence="3 4">AR-3-4</strain>
    </source>
</reference>
<evidence type="ECO:0000313" key="4">
    <source>
        <dbReference type="Proteomes" id="UP000295479"/>
    </source>
</evidence>
<gene>
    <name evidence="3" type="ORF">E0F76_15905</name>
</gene>
<keyword evidence="4" id="KW-1185">Reference proteome</keyword>
<feature type="domain" description="GFO/IDH/MocA-like oxidoreductase" evidence="2">
    <location>
        <begin position="144"/>
        <end position="276"/>
    </location>
</feature>
<dbReference type="Pfam" id="PF22725">
    <property type="entry name" value="GFO_IDH_MocA_C3"/>
    <property type="match status" value="1"/>
</dbReference>
<dbReference type="InterPro" id="IPR000683">
    <property type="entry name" value="Gfo/Idh/MocA-like_OxRdtase_N"/>
</dbReference>
<dbReference type="AlphaFoldDB" id="A0A4R5C6M6"/>
<dbReference type="Proteomes" id="UP000295479">
    <property type="component" value="Unassembled WGS sequence"/>
</dbReference>
<evidence type="ECO:0000313" key="3">
    <source>
        <dbReference type="EMBL" id="TDD94715.1"/>
    </source>
</evidence>
<dbReference type="InterPro" id="IPR051317">
    <property type="entry name" value="Gfo/Idh/MocA_oxidoreduct"/>
</dbReference>